<dbReference type="SUPFAM" id="SSF53098">
    <property type="entry name" value="Ribonuclease H-like"/>
    <property type="match status" value="1"/>
</dbReference>
<accession>A0A554WTM4</accession>
<dbReference type="EMBL" id="VJOL01000094">
    <property type="protein sequence ID" value="TSE26927.1"/>
    <property type="molecule type" value="Genomic_DNA"/>
</dbReference>
<dbReference type="InterPro" id="IPR012337">
    <property type="entry name" value="RNaseH-like_sf"/>
</dbReference>
<dbReference type="Proteomes" id="UP000318542">
    <property type="component" value="Unassembled WGS sequence"/>
</dbReference>
<evidence type="ECO:0000313" key="2">
    <source>
        <dbReference type="Proteomes" id="UP000318542"/>
    </source>
</evidence>
<gene>
    <name evidence="1" type="ORF">Tther_02551</name>
</gene>
<dbReference type="InterPro" id="IPR036397">
    <property type="entry name" value="RNaseH_sf"/>
</dbReference>
<keyword evidence="2" id="KW-1185">Reference proteome</keyword>
<dbReference type="GO" id="GO:0003676">
    <property type="term" value="F:nucleic acid binding"/>
    <property type="evidence" value="ECO:0007669"/>
    <property type="project" value="InterPro"/>
</dbReference>
<evidence type="ECO:0000313" key="1">
    <source>
        <dbReference type="EMBL" id="TSE26927.1"/>
    </source>
</evidence>
<dbReference type="Gene3D" id="3.30.420.10">
    <property type="entry name" value="Ribonuclease H-like superfamily/Ribonuclease H"/>
    <property type="match status" value="1"/>
</dbReference>
<proteinExistence type="predicted"/>
<name>A0A554WTM4_9BURK</name>
<comment type="caution">
    <text evidence="1">The sequence shown here is derived from an EMBL/GenBank/DDBJ whole genome shotgun (WGS) entry which is preliminary data.</text>
</comment>
<sequence>MVYEEVRNHKGVDAAHIYGGFMAHLTAWCEHHQIPYQGVPVGTIKKHATGKGNAGKAEMIAAAKVRGFDPVDDNHADALALLDWAMSQGGVACV</sequence>
<reference evidence="1 2" key="1">
    <citation type="submission" date="2019-07" db="EMBL/GenBank/DDBJ databases">
        <title>Tepidimonas thermarum AA-1 draft genome.</title>
        <authorList>
            <person name="Da Costa M.S."/>
            <person name="Froufe H.J.C."/>
            <person name="Egas C."/>
            <person name="Albuquerque L."/>
        </authorList>
    </citation>
    <scope>NUCLEOTIDE SEQUENCE [LARGE SCALE GENOMIC DNA]</scope>
    <source>
        <strain evidence="1 2">AA-1</strain>
    </source>
</reference>
<dbReference type="AlphaFoldDB" id="A0A554WTM4"/>
<organism evidence="1 2">
    <name type="scientific">Tepidimonas thermarum</name>
    <dbReference type="NCBI Taxonomy" id="335431"/>
    <lineage>
        <taxon>Bacteria</taxon>
        <taxon>Pseudomonadati</taxon>
        <taxon>Pseudomonadota</taxon>
        <taxon>Betaproteobacteria</taxon>
        <taxon>Burkholderiales</taxon>
        <taxon>Tepidimonas</taxon>
    </lineage>
</organism>
<protein>
    <submittedName>
        <fullName evidence="1">Uncharacterized protein</fullName>
    </submittedName>
</protein>